<evidence type="ECO:0000256" key="2">
    <source>
        <dbReference type="ARBA" id="ARBA00022670"/>
    </source>
</evidence>
<protein>
    <recommendedName>
        <fullName evidence="7">BIG2 domain-containing protein</fullName>
    </recommendedName>
</protein>
<comment type="similarity">
    <text evidence="1 5">Belongs to the peptidase S8 family.</text>
</comment>
<dbReference type="PANTHER" id="PTHR43806:SF11">
    <property type="entry name" value="CEREVISIN-RELATED"/>
    <property type="match status" value="1"/>
</dbReference>
<dbReference type="EMBL" id="CP011454">
    <property type="protein sequence ID" value="AMW06175.1"/>
    <property type="molecule type" value="Genomic_DNA"/>
</dbReference>
<evidence type="ECO:0000313" key="8">
    <source>
        <dbReference type="EMBL" id="AMW06175.1"/>
    </source>
</evidence>
<dbReference type="GO" id="GO:0006508">
    <property type="term" value="P:proteolysis"/>
    <property type="evidence" value="ECO:0007669"/>
    <property type="project" value="UniProtKB-KW"/>
</dbReference>
<dbReference type="InterPro" id="IPR023828">
    <property type="entry name" value="Peptidase_S8_Ser-AS"/>
</dbReference>
<dbReference type="KEGG" id="gph:GEMMAAP_18050"/>
<feature type="active site" description="Charge relay system" evidence="5">
    <location>
        <position position="294"/>
    </location>
</feature>
<keyword evidence="2 5" id="KW-0645">Protease</keyword>
<reference evidence="8 9" key="1">
    <citation type="journal article" date="2014" name="Proc. Natl. Acad. Sci. U.S.A.">
        <title>Functional type 2 photosynthetic reaction centers found in the rare bacterial phylum Gemmatimonadetes.</title>
        <authorList>
            <person name="Zeng Y."/>
            <person name="Feng F."/>
            <person name="Medova H."/>
            <person name="Dean J."/>
            <person name="Koblizek M."/>
        </authorList>
    </citation>
    <scope>NUCLEOTIDE SEQUENCE [LARGE SCALE GENOMIC DNA]</scope>
    <source>
        <strain evidence="8 9">AP64</strain>
    </source>
</reference>
<name>A0A143BNK6_9BACT</name>
<organism evidence="8 9">
    <name type="scientific">Gemmatimonas phototrophica</name>
    <dbReference type="NCBI Taxonomy" id="1379270"/>
    <lineage>
        <taxon>Bacteria</taxon>
        <taxon>Pseudomonadati</taxon>
        <taxon>Gemmatimonadota</taxon>
        <taxon>Gemmatimonadia</taxon>
        <taxon>Gemmatimonadales</taxon>
        <taxon>Gemmatimonadaceae</taxon>
        <taxon>Gemmatimonas</taxon>
    </lineage>
</organism>
<dbReference type="Gene3D" id="2.60.40.1080">
    <property type="match status" value="1"/>
</dbReference>
<dbReference type="AlphaFoldDB" id="A0A143BNK6"/>
<dbReference type="Pfam" id="PF02368">
    <property type="entry name" value="Big_2"/>
    <property type="match status" value="1"/>
</dbReference>
<dbReference type="InterPro" id="IPR036852">
    <property type="entry name" value="Peptidase_S8/S53_dom_sf"/>
</dbReference>
<dbReference type="InterPro" id="IPR008964">
    <property type="entry name" value="Invasin/intimin_cell_adhesion"/>
</dbReference>
<evidence type="ECO:0000313" key="9">
    <source>
        <dbReference type="Proteomes" id="UP000076404"/>
    </source>
</evidence>
<dbReference type="eggNOG" id="COG1404">
    <property type="taxonomic scope" value="Bacteria"/>
</dbReference>
<gene>
    <name evidence="8" type="ORF">GEMMAAP_18050</name>
</gene>
<sequence>MLALLVGTLAACGGGDSGESTAPMMVPPPPAAVASVTMTPDSADLALAGTLQLSAVARDAQGATLTGRSATWTSSEPTIATVSTAGLVTAVAAGRVQITVSVEGQTASALLRVRGVADTLRGDAAAAAAAAIPLRVARPRAEDYRTDHPELGKVTISINTVMVLLEPAATIGQLNALLRNVDAQVVGGVPGAAQAAGVLVLRLPTRTHAELAAAMTTLRQSPLIRAVVEDLELEGAVVSAESSDAESAAWRWGTVATTMADGNWGLKAMRVPQLWNLDDFIRRDGATTVTAVFDGGFPAHPDLRVASDITPSDVVTSEKGRRHGTHVAGTIAATYDNGLGVDGVNPFARLVVKGGAYVSTFLTGFAELLMSTPSAGRPRVVNISLNYNWGEKGVNTALQDSARTRAQRQGLMVEAMMASVQLTSGSLPLVIVSAGNDRNFFPAQDARFASPFTNAAIERGVKAIVVVEALQLTEGGTLSEAAFSNDGGHLSAPGVQIMSTLPVAGGAQPYGRLSGTSMATPHVAGLVGYLLALDPSFPAPTMTSNPMLDLLRATARPVAGASPGVDAFAAAIEMDRVRGNDRVLRALVDVDDGTIDGNMRVDLRTMQPVLGDAAGARDGRIDMRDFRRWRDHQLQAEGNDDAVLDGSSNHPKRDLNVDGRPNRTENVFPRTDFNGDGRLAFLDESPMTGIFGGARRTDLQVLQRLFDDPDYSRTICRNWSTRATCSSIPWPAWRCPGPPTCAPHCVVRKRRRPFASSTSRWPHRARW</sequence>
<accession>A0A143BNK6</accession>
<dbReference type="Pfam" id="PF00082">
    <property type="entry name" value="Peptidase_S8"/>
    <property type="match status" value="1"/>
</dbReference>
<dbReference type="InterPro" id="IPR015500">
    <property type="entry name" value="Peptidase_S8_subtilisin-rel"/>
</dbReference>
<evidence type="ECO:0000256" key="5">
    <source>
        <dbReference type="PROSITE-ProRule" id="PRU01240"/>
    </source>
</evidence>
<dbReference type="SUPFAM" id="SSF52743">
    <property type="entry name" value="Subtilisin-like"/>
    <property type="match status" value="1"/>
</dbReference>
<dbReference type="InterPro" id="IPR000209">
    <property type="entry name" value="Peptidase_S8/S53_dom"/>
</dbReference>
<dbReference type="Gene3D" id="3.40.50.200">
    <property type="entry name" value="Peptidase S8/S53 domain"/>
    <property type="match status" value="1"/>
</dbReference>
<dbReference type="SMART" id="SM00635">
    <property type="entry name" value="BID_2"/>
    <property type="match status" value="1"/>
</dbReference>
<feature type="active site" description="Charge relay system" evidence="5">
    <location>
        <position position="323"/>
    </location>
</feature>
<evidence type="ECO:0000256" key="1">
    <source>
        <dbReference type="ARBA" id="ARBA00011073"/>
    </source>
</evidence>
<dbReference type="Proteomes" id="UP000076404">
    <property type="component" value="Chromosome"/>
</dbReference>
<dbReference type="InterPro" id="IPR050131">
    <property type="entry name" value="Peptidase_S8_subtilisin-like"/>
</dbReference>
<feature type="domain" description="BIG2" evidence="7">
    <location>
        <begin position="32"/>
        <end position="112"/>
    </location>
</feature>
<dbReference type="PANTHER" id="PTHR43806">
    <property type="entry name" value="PEPTIDASE S8"/>
    <property type="match status" value="1"/>
</dbReference>
<dbReference type="InterPro" id="IPR022398">
    <property type="entry name" value="Peptidase_S8_His-AS"/>
</dbReference>
<dbReference type="SUPFAM" id="SSF49373">
    <property type="entry name" value="Invasin/intimin cell-adhesion fragments"/>
    <property type="match status" value="1"/>
</dbReference>
<keyword evidence="3 5" id="KW-0378">Hydrolase</keyword>
<dbReference type="eggNOG" id="COG5492">
    <property type="taxonomic scope" value="Bacteria"/>
</dbReference>
<dbReference type="PROSITE" id="PS51892">
    <property type="entry name" value="SUBTILASE"/>
    <property type="match status" value="1"/>
</dbReference>
<dbReference type="eggNOG" id="COG2247">
    <property type="taxonomic scope" value="Bacteria"/>
</dbReference>
<feature type="compositionally biased region" description="Basic and acidic residues" evidence="6">
    <location>
        <begin position="651"/>
        <end position="663"/>
    </location>
</feature>
<proteinExistence type="inferred from homology"/>
<evidence type="ECO:0000256" key="3">
    <source>
        <dbReference type="ARBA" id="ARBA00022801"/>
    </source>
</evidence>
<feature type="active site" description="Charge relay system" evidence="5">
    <location>
        <position position="517"/>
    </location>
</feature>
<reference evidence="8 9" key="2">
    <citation type="journal article" date="2016" name="Environ. Microbiol. Rep.">
        <title>Metagenomic evidence for the presence of phototrophic Gemmatimonadetes bacteria in diverse environments.</title>
        <authorList>
            <person name="Zeng Y."/>
            <person name="Baumbach J."/>
            <person name="Barbosa E.G."/>
            <person name="Azevedo V."/>
            <person name="Zhang C."/>
            <person name="Koblizek M."/>
        </authorList>
    </citation>
    <scope>NUCLEOTIDE SEQUENCE [LARGE SCALE GENOMIC DNA]</scope>
    <source>
        <strain evidence="8 9">AP64</strain>
    </source>
</reference>
<dbReference type="PROSITE" id="PS00138">
    <property type="entry name" value="SUBTILASE_SER"/>
    <property type="match status" value="1"/>
</dbReference>
<evidence type="ECO:0000256" key="4">
    <source>
        <dbReference type="ARBA" id="ARBA00022825"/>
    </source>
</evidence>
<evidence type="ECO:0000259" key="7">
    <source>
        <dbReference type="SMART" id="SM00635"/>
    </source>
</evidence>
<dbReference type="GO" id="GO:0004252">
    <property type="term" value="F:serine-type endopeptidase activity"/>
    <property type="evidence" value="ECO:0007669"/>
    <property type="project" value="UniProtKB-UniRule"/>
</dbReference>
<feature type="region of interest" description="Disordered" evidence="6">
    <location>
        <begin position="637"/>
        <end position="670"/>
    </location>
</feature>
<dbReference type="InterPro" id="IPR003343">
    <property type="entry name" value="Big_2"/>
</dbReference>
<dbReference type="PROSITE" id="PS00137">
    <property type="entry name" value="SUBTILASE_HIS"/>
    <property type="match status" value="1"/>
</dbReference>
<keyword evidence="4 5" id="KW-0720">Serine protease</keyword>
<evidence type="ECO:0000256" key="6">
    <source>
        <dbReference type="SAM" id="MobiDB-lite"/>
    </source>
</evidence>
<dbReference type="STRING" id="1379270.GEMMAAP_18050"/>
<keyword evidence="9" id="KW-1185">Reference proteome</keyword>
<dbReference type="PRINTS" id="PR00723">
    <property type="entry name" value="SUBTILISIN"/>
</dbReference>